<dbReference type="Proteomes" id="UP000036681">
    <property type="component" value="Unplaced"/>
</dbReference>
<dbReference type="AlphaFoldDB" id="A0A0M3HPQ6"/>
<accession>A0A0M3HPQ6</accession>
<evidence type="ECO:0000313" key="1">
    <source>
        <dbReference type="Proteomes" id="UP000036681"/>
    </source>
</evidence>
<dbReference type="WBParaSite" id="ALUE_0000393401-mRNA-1">
    <property type="protein sequence ID" value="ALUE_0000393401-mRNA-1"/>
    <property type="gene ID" value="ALUE_0000393401"/>
</dbReference>
<organism evidence="1 2">
    <name type="scientific">Ascaris lumbricoides</name>
    <name type="common">Giant roundworm</name>
    <dbReference type="NCBI Taxonomy" id="6252"/>
    <lineage>
        <taxon>Eukaryota</taxon>
        <taxon>Metazoa</taxon>
        <taxon>Ecdysozoa</taxon>
        <taxon>Nematoda</taxon>
        <taxon>Chromadorea</taxon>
        <taxon>Rhabditida</taxon>
        <taxon>Spirurina</taxon>
        <taxon>Ascaridomorpha</taxon>
        <taxon>Ascaridoidea</taxon>
        <taxon>Ascarididae</taxon>
        <taxon>Ascaris</taxon>
    </lineage>
</organism>
<keyword evidence="1" id="KW-1185">Reference proteome</keyword>
<protein>
    <submittedName>
        <fullName evidence="2">Glycylpeptide N-tetradecanoyltransferase</fullName>
    </submittedName>
</protein>
<reference evidence="2" key="1">
    <citation type="submission" date="2017-02" db="UniProtKB">
        <authorList>
            <consortium name="WormBaseParasite"/>
        </authorList>
    </citation>
    <scope>IDENTIFICATION</scope>
</reference>
<evidence type="ECO:0000313" key="2">
    <source>
        <dbReference type="WBParaSite" id="ALUE_0000393401-mRNA-1"/>
    </source>
</evidence>
<sequence length="86" mass="9464">MHLHAGVALFDVGRISLCASHKGTIKGVTEPYSPPSKHHLTHLTGTMLLKMCYYMYTHEQEELGKAGGDLALDGTHKAQKYGEEQP</sequence>
<name>A0A0M3HPQ6_ASCLU</name>
<proteinExistence type="predicted"/>